<evidence type="ECO:0000313" key="1">
    <source>
        <dbReference type="EMBL" id="MXU89871.1"/>
    </source>
</evidence>
<organism evidence="1">
    <name type="scientific">Ixodes ricinus</name>
    <name type="common">Common tick</name>
    <name type="synonym">Acarus ricinus</name>
    <dbReference type="NCBI Taxonomy" id="34613"/>
    <lineage>
        <taxon>Eukaryota</taxon>
        <taxon>Metazoa</taxon>
        <taxon>Ecdysozoa</taxon>
        <taxon>Arthropoda</taxon>
        <taxon>Chelicerata</taxon>
        <taxon>Arachnida</taxon>
        <taxon>Acari</taxon>
        <taxon>Parasitiformes</taxon>
        <taxon>Ixodida</taxon>
        <taxon>Ixodoidea</taxon>
        <taxon>Ixodidae</taxon>
        <taxon>Ixodinae</taxon>
        <taxon>Ixodes</taxon>
    </lineage>
</organism>
<sequence length="111" mass="11891">MIYRACRYLLSLRYLCITLSNITYISGRHSLGGSAVSCFGAGLSSERSSTGISKWIVSSGVGSGNILWGIRPDLSCIRNGSIPCVKFRYPSISIPTSVSVSVNEALCSEFS</sequence>
<proteinExistence type="predicted"/>
<protein>
    <submittedName>
        <fullName evidence="1">Putative secreted protein</fullName>
    </submittedName>
</protein>
<name>A0A6B0UJV3_IXORI</name>
<dbReference type="AlphaFoldDB" id="A0A6B0UJV3"/>
<reference evidence="1" key="1">
    <citation type="submission" date="2019-12" db="EMBL/GenBank/DDBJ databases">
        <title>An insight into the sialome of adult female Ixodes ricinus ticks feeding for 6 days.</title>
        <authorList>
            <person name="Perner J."/>
            <person name="Ribeiro J.M.C."/>
        </authorList>
    </citation>
    <scope>NUCLEOTIDE SEQUENCE</scope>
    <source>
        <strain evidence="1">Semi-engorged</strain>
        <tissue evidence="1">Salivary glands</tissue>
    </source>
</reference>
<accession>A0A6B0UJV3</accession>
<dbReference type="EMBL" id="GIFC01007788">
    <property type="protein sequence ID" value="MXU89871.1"/>
    <property type="molecule type" value="Transcribed_RNA"/>
</dbReference>